<dbReference type="Gene3D" id="2.120.10.30">
    <property type="entry name" value="TolB, C-terminal domain"/>
    <property type="match status" value="1"/>
</dbReference>
<reference evidence="1 2" key="1">
    <citation type="submission" date="2019-12" db="EMBL/GenBank/DDBJ databases">
        <authorList>
            <person name="Huq M.A."/>
        </authorList>
    </citation>
    <scope>NUCLEOTIDE SEQUENCE [LARGE SCALE GENOMIC DNA]</scope>
    <source>
        <strain evidence="1 2">MAH-20</strain>
    </source>
</reference>
<accession>A0A6I4J437</accession>
<dbReference type="AlphaFoldDB" id="A0A6I4J437"/>
<dbReference type="InterPro" id="IPR011042">
    <property type="entry name" value="6-blade_b-propeller_TolB-like"/>
</dbReference>
<evidence type="ECO:0000313" key="2">
    <source>
        <dbReference type="Proteomes" id="UP000441389"/>
    </source>
</evidence>
<sequence length="274" mass="30227">MIVGALPLAASAPIVWSKPPISSGQFESHPAFDPLTGDLWFVRSTPEFRGWRLKVSHCGKNGWGEPTEAPVAGDGVEADPWFSGDGRTLWFISTRTTDGVRHKDLDIWRVTRGRDGKWETPERLPAPVNSPGQEWFPRPAPDGWLYFGSDRAGGFGKTDIWRAREDRPGHWIAENAGASLNTAEHEYEPLPSPDGTWMPLSGADAYFRSQRTANGWSPRVRLGPEINANGSEIGAAFSPSGKSWLFARDTKDGRSGELLLVDGHEGWPEPCPRK</sequence>
<organism evidence="1 2">
    <name type="scientific">Sphingomonas horti</name>
    <dbReference type="NCBI Taxonomy" id="2682842"/>
    <lineage>
        <taxon>Bacteria</taxon>
        <taxon>Pseudomonadati</taxon>
        <taxon>Pseudomonadota</taxon>
        <taxon>Alphaproteobacteria</taxon>
        <taxon>Sphingomonadales</taxon>
        <taxon>Sphingomonadaceae</taxon>
        <taxon>Sphingomonas</taxon>
    </lineage>
</organism>
<dbReference type="RefSeq" id="WP_157028388.1">
    <property type="nucleotide sequence ID" value="NZ_WQMS01000020.1"/>
</dbReference>
<dbReference type="SUPFAM" id="SSF82171">
    <property type="entry name" value="DPP6 N-terminal domain-like"/>
    <property type="match status" value="1"/>
</dbReference>
<proteinExistence type="predicted"/>
<evidence type="ECO:0000313" key="1">
    <source>
        <dbReference type="EMBL" id="MVO79440.1"/>
    </source>
</evidence>
<dbReference type="EMBL" id="WQMS01000020">
    <property type="protein sequence ID" value="MVO79440.1"/>
    <property type="molecule type" value="Genomic_DNA"/>
</dbReference>
<protein>
    <recommendedName>
        <fullName evidence="3">WD40-like Beta Propeller Repeat</fullName>
    </recommendedName>
</protein>
<name>A0A6I4J437_9SPHN</name>
<dbReference type="Proteomes" id="UP000441389">
    <property type="component" value="Unassembled WGS sequence"/>
</dbReference>
<dbReference type="InterPro" id="IPR011659">
    <property type="entry name" value="WD40"/>
</dbReference>
<dbReference type="Pfam" id="PF07676">
    <property type="entry name" value="PD40"/>
    <property type="match status" value="4"/>
</dbReference>
<keyword evidence="2" id="KW-1185">Reference proteome</keyword>
<evidence type="ECO:0008006" key="3">
    <source>
        <dbReference type="Google" id="ProtNLM"/>
    </source>
</evidence>
<gene>
    <name evidence="1" type="ORF">GON01_16020</name>
</gene>
<comment type="caution">
    <text evidence="1">The sequence shown here is derived from an EMBL/GenBank/DDBJ whole genome shotgun (WGS) entry which is preliminary data.</text>
</comment>